<dbReference type="AlphaFoldDB" id="A0A316YSB5"/>
<dbReference type="GeneID" id="37045180"/>
<dbReference type="InParanoid" id="A0A316YSB5"/>
<evidence type="ECO:0000256" key="5">
    <source>
        <dbReference type="ARBA" id="ARBA00022692"/>
    </source>
</evidence>
<dbReference type="RefSeq" id="XP_025378101.1">
    <property type="nucleotide sequence ID" value="XM_025523264.1"/>
</dbReference>
<dbReference type="GO" id="GO:0098803">
    <property type="term" value="C:respiratory chain complex"/>
    <property type="evidence" value="ECO:0007669"/>
    <property type="project" value="UniProtKB-UniRule"/>
</dbReference>
<dbReference type="InterPro" id="IPR038659">
    <property type="entry name" value="AOX_sf"/>
</dbReference>
<comment type="function">
    <text evidence="12">Catalyzes cyanide-resistant oxygen consumption. May increase respiration when the cytochrome respiratory pathway is restricted, or in response to low temperatures.</text>
</comment>
<comment type="similarity">
    <text evidence="2 13">Belongs to the alternative oxidase family.</text>
</comment>
<comment type="subcellular location">
    <subcellularLocation>
        <location evidence="1">Membrane</location>
    </subcellularLocation>
</comment>
<evidence type="ECO:0000256" key="10">
    <source>
        <dbReference type="ARBA" id="ARBA00023004"/>
    </source>
</evidence>
<evidence type="ECO:0000256" key="15">
    <source>
        <dbReference type="SAM" id="Phobius"/>
    </source>
</evidence>
<evidence type="ECO:0000256" key="6">
    <source>
        <dbReference type="ARBA" id="ARBA00022723"/>
    </source>
</evidence>
<keyword evidence="10 13" id="KW-0408">Iron</keyword>
<dbReference type="Pfam" id="PF01786">
    <property type="entry name" value="AOX"/>
    <property type="match status" value="1"/>
</dbReference>
<protein>
    <recommendedName>
        <fullName evidence="13">Alternative oxidase</fullName>
        <ecNumber evidence="13">1.-.-.-</ecNumber>
    </recommendedName>
</protein>
<dbReference type="Gene3D" id="1.20.1260.140">
    <property type="entry name" value="Alternative oxidase"/>
    <property type="match status" value="1"/>
</dbReference>
<evidence type="ECO:0000256" key="3">
    <source>
        <dbReference type="ARBA" id="ARBA00022448"/>
    </source>
</evidence>
<evidence type="ECO:0000256" key="4">
    <source>
        <dbReference type="ARBA" id="ARBA00022660"/>
    </source>
</evidence>
<keyword evidence="4 13" id="KW-0679">Respiratory chain</keyword>
<feature type="transmembrane region" description="Helical" evidence="15">
    <location>
        <begin position="219"/>
        <end position="242"/>
    </location>
</feature>
<dbReference type="EC" id="1.-.-.-" evidence="13"/>
<keyword evidence="17" id="KW-1185">Reference proteome</keyword>
<keyword evidence="11 13" id="KW-0472">Membrane</keyword>
<keyword evidence="7 13" id="KW-0249">Electron transport</keyword>
<evidence type="ECO:0000256" key="13">
    <source>
        <dbReference type="RuleBase" id="RU003779"/>
    </source>
</evidence>
<feature type="region of interest" description="Disordered" evidence="14">
    <location>
        <begin position="363"/>
        <end position="393"/>
    </location>
</feature>
<keyword evidence="5 13" id="KW-0812">Transmembrane</keyword>
<dbReference type="GO" id="GO:0009916">
    <property type="term" value="F:alternative oxidase activity"/>
    <property type="evidence" value="ECO:0007669"/>
    <property type="project" value="UniProtKB-UniRule"/>
</dbReference>
<dbReference type="STRING" id="215250.A0A316YSB5"/>
<evidence type="ECO:0000313" key="16">
    <source>
        <dbReference type="EMBL" id="PWN90903.1"/>
    </source>
</evidence>
<accession>A0A316YSB5</accession>
<sequence length="393" mass="45486">MKRKLSITTSDRLARPQSLILKGSTCPTLLNAFEEVLKDRPEPGWALEHSRYQEEELENVSVVHRKPERFGDYVAALMVGTLRYGFDIATRYPKHRERFPRVKGSDDTVVKVGLPKVEEMMKPIVQRIQGKKDEELPEEMSLGEMRRRNLSFGPEQWLIRIVFLESIAGVPGMVAAACRHLHSLRLLRRDKGWIHTMLEDAANERQHLLVALKLYQPGIFMRTLLLFAQGIFFNFFFLFYLVAPRVAHRFVGVLEEEAVYTYSRIVDDIRSGRLPEWDAYPAPQIAIDYWGLKHDAKILDVMRALRSDEANHRYINHTLAGLKSDDFNPFAFGDAPPMERGRTWGMTRDEAIAYFEREDAKRRGISIQEGRKERQEEREEGQKPFEGSKGTPV</sequence>
<dbReference type="InterPro" id="IPR002680">
    <property type="entry name" value="AOX"/>
</dbReference>
<dbReference type="GO" id="GO:0016020">
    <property type="term" value="C:membrane"/>
    <property type="evidence" value="ECO:0007669"/>
    <property type="project" value="UniProtKB-SubCell"/>
</dbReference>
<gene>
    <name evidence="16" type="ORF">FA10DRAFT_275378</name>
</gene>
<reference evidence="16 17" key="1">
    <citation type="journal article" date="2018" name="Mol. Biol. Evol.">
        <title>Broad Genomic Sampling Reveals a Smut Pathogenic Ancestry of the Fungal Clade Ustilaginomycotina.</title>
        <authorList>
            <person name="Kijpornyongpan T."/>
            <person name="Mondo S.J."/>
            <person name="Barry K."/>
            <person name="Sandor L."/>
            <person name="Lee J."/>
            <person name="Lipzen A."/>
            <person name="Pangilinan J."/>
            <person name="LaButti K."/>
            <person name="Hainaut M."/>
            <person name="Henrissat B."/>
            <person name="Grigoriev I.V."/>
            <person name="Spatafora J.W."/>
            <person name="Aime M.C."/>
        </authorList>
    </citation>
    <scope>NUCLEOTIDE SEQUENCE [LARGE SCALE GENOMIC DNA]</scope>
    <source>
        <strain evidence="16 17">MCA 4198</strain>
    </source>
</reference>
<evidence type="ECO:0000256" key="12">
    <source>
        <dbReference type="ARBA" id="ARBA00025285"/>
    </source>
</evidence>
<proteinExistence type="inferred from homology"/>
<evidence type="ECO:0000256" key="14">
    <source>
        <dbReference type="SAM" id="MobiDB-lite"/>
    </source>
</evidence>
<dbReference type="PANTHER" id="PTHR31803">
    <property type="entry name" value="ALTERNATIVE OXIDASE"/>
    <property type="match status" value="1"/>
</dbReference>
<evidence type="ECO:0000256" key="9">
    <source>
        <dbReference type="ARBA" id="ARBA00023002"/>
    </source>
</evidence>
<feature type="compositionally biased region" description="Basic and acidic residues" evidence="14">
    <location>
        <begin position="369"/>
        <end position="383"/>
    </location>
</feature>
<evidence type="ECO:0000256" key="1">
    <source>
        <dbReference type="ARBA" id="ARBA00004370"/>
    </source>
</evidence>
<organism evidence="16 17">
    <name type="scientific">Acaromyces ingoldii</name>
    <dbReference type="NCBI Taxonomy" id="215250"/>
    <lineage>
        <taxon>Eukaryota</taxon>
        <taxon>Fungi</taxon>
        <taxon>Dikarya</taxon>
        <taxon>Basidiomycota</taxon>
        <taxon>Ustilaginomycotina</taxon>
        <taxon>Exobasidiomycetes</taxon>
        <taxon>Exobasidiales</taxon>
        <taxon>Cryptobasidiaceae</taxon>
        <taxon>Acaromyces</taxon>
    </lineage>
</organism>
<keyword evidence="9 13" id="KW-0560">Oxidoreductase</keyword>
<keyword evidence="8 15" id="KW-1133">Transmembrane helix</keyword>
<evidence type="ECO:0000256" key="2">
    <source>
        <dbReference type="ARBA" id="ARBA00008388"/>
    </source>
</evidence>
<dbReference type="Proteomes" id="UP000245768">
    <property type="component" value="Unassembled WGS sequence"/>
</dbReference>
<evidence type="ECO:0000256" key="7">
    <source>
        <dbReference type="ARBA" id="ARBA00022982"/>
    </source>
</evidence>
<evidence type="ECO:0000256" key="8">
    <source>
        <dbReference type="ARBA" id="ARBA00022989"/>
    </source>
</evidence>
<dbReference type="EMBL" id="KZ819636">
    <property type="protein sequence ID" value="PWN90903.1"/>
    <property type="molecule type" value="Genomic_DNA"/>
</dbReference>
<evidence type="ECO:0000313" key="17">
    <source>
        <dbReference type="Proteomes" id="UP000245768"/>
    </source>
</evidence>
<keyword evidence="3" id="KW-0813">Transport</keyword>
<evidence type="ECO:0000256" key="11">
    <source>
        <dbReference type="ARBA" id="ARBA00023136"/>
    </source>
</evidence>
<keyword evidence="6 13" id="KW-0479">Metal-binding</keyword>
<name>A0A316YSB5_9BASI</name>
<dbReference type="GO" id="GO:0046872">
    <property type="term" value="F:metal ion binding"/>
    <property type="evidence" value="ECO:0007669"/>
    <property type="project" value="UniProtKB-UniRule"/>
</dbReference>
<dbReference type="GO" id="GO:0005739">
    <property type="term" value="C:mitochondrion"/>
    <property type="evidence" value="ECO:0007669"/>
    <property type="project" value="TreeGrafter"/>
</dbReference>
<dbReference type="PANTHER" id="PTHR31803:SF3">
    <property type="entry name" value="ALTERNATIVE OXIDASE"/>
    <property type="match status" value="1"/>
</dbReference>
<dbReference type="OrthoDB" id="16906at2759"/>
<dbReference type="GO" id="GO:0010230">
    <property type="term" value="P:alternative respiration"/>
    <property type="evidence" value="ECO:0007669"/>
    <property type="project" value="TreeGrafter"/>
</dbReference>
<comment type="cofactor">
    <cofactor evidence="13">
        <name>Fe cation</name>
        <dbReference type="ChEBI" id="CHEBI:24875"/>
    </cofactor>
    <text evidence="13">Binds 2 iron ions per subunit.</text>
</comment>